<dbReference type="PANTHER" id="PTHR32282:SF33">
    <property type="entry name" value="PEPTIDOGLYCAN GLYCOSYLTRANSFERASE"/>
    <property type="match status" value="1"/>
</dbReference>
<evidence type="ECO:0000256" key="3">
    <source>
        <dbReference type="ARBA" id="ARBA00022676"/>
    </source>
</evidence>
<evidence type="ECO:0000256" key="1">
    <source>
        <dbReference type="ARBA" id="ARBA00022645"/>
    </source>
</evidence>
<evidence type="ECO:0000313" key="12">
    <source>
        <dbReference type="EMBL" id="WRP17750.1"/>
    </source>
</evidence>
<dbReference type="InterPro" id="IPR050396">
    <property type="entry name" value="Glycosyltr_51/Transpeptidase"/>
</dbReference>
<evidence type="ECO:0000256" key="4">
    <source>
        <dbReference type="ARBA" id="ARBA00022679"/>
    </source>
</evidence>
<dbReference type="Gene3D" id="1.10.3810.10">
    <property type="entry name" value="Biosynthetic peptidoglycan transglycosylase-like"/>
    <property type="match status" value="1"/>
</dbReference>
<dbReference type="SUPFAM" id="SSF56601">
    <property type="entry name" value="beta-lactamase/transpeptidase-like"/>
    <property type="match status" value="1"/>
</dbReference>
<gene>
    <name evidence="12" type="ORF">U7230_01705</name>
</gene>
<keyword evidence="3" id="KW-0328">Glycosyltransferase</keyword>
<feature type="domain" description="Penicillin-binding protein transpeptidase" evidence="10">
    <location>
        <begin position="297"/>
        <end position="565"/>
    </location>
</feature>
<dbReference type="Gene3D" id="3.40.710.10">
    <property type="entry name" value="DD-peptidase/beta-lactamase superfamily"/>
    <property type="match status" value="1"/>
</dbReference>
<dbReference type="Pfam" id="PF00912">
    <property type="entry name" value="Transgly"/>
    <property type="match status" value="1"/>
</dbReference>
<evidence type="ECO:0000256" key="2">
    <source>
        <dbReference type="ARBA" id="ARBA00022670"/>
    </source>
</evidence>
<feature type="domain" description="Glycosyl transferase family 51" evidence="11">
    <location>
        <begin position="46"/>
        <end position="220"/>
    </location>
</feature>
<dbReference type="Pfam" id="PF00905">
    <property type="entry name" value="Transpeptidase"/>
    <property type="match status" value="1"/>
</dbReference>
<evidence type="ECO:0000313" key="13">
    <source>
        <dbReference type="Proteomes" id="UP001332192"/>
    </source>
</evidence>
<comment type="catalytic activity">
    <reaction evidence="8">
        <text>[GlcNAc-(1-&gt;4)-Mur2Ac(oyl-L-Ala-gamma-D-Glu-L-Lys-D-Ala-D-Ala)](n)-di-trans,octa-cis-undecaprenyl diphosphate + beta-D-GlcNAc-(1-&gt;4)-Mur2Ac(oyl-L-Ala-gamma-D-Glu-L-Lys-D-Ala-D-Ala)-di-trans,octa-cis-undecaprenyl diphosphate = [GlcNAc-(1-&gt;4)-Mur2Ac(oyl-L-Ala-gamma-D-Glu-L-Lys-D-Ala-D-Ala)](n+1)-di-trans,octa-cis-undecaprenyl diphosphate + di-trans,octa-cis-undecaprenyl diphosphate + H(+)</text>
        <dbReference type="Rhea" id="RHEA:23708"/>
        <dbReference type="Rhea" id="RHEA-COMP:9602"/>
        <dbReference type="Rhea" id="RHEA-COMP:9603"/>
        <dbReference type="ChEBI" id="CHEBI:15378"/>
        <dbReference type="ChEBI" id="CHEBI:58405"/>
        <dbReference type="ChEBI" id="CHEBI:60033"/>
        <dbReference type="ChEBI" id="CHEBI:78435"/>
        <dbReference type="EC" id="2.4.99.28"/>
    </reaction>
</comment>
<protein>
    <submittedName>
        <fullName evidence="12">PBP1A family penicillin-binding protein</fullName>
    </submittedName>
</protein>
<evidence type="ECO:0000256" key="9">
    <source>
        <dbReference type="SAM" id="MobiDB-lite"/>
    </source>
</evidence>
<keyword evidence="2" id="KW-0645">Protease</keyword>
<keyword evidence="4" id="KW-0808">Transferase</keyword>
<dbReference type="InterPro" id="IPR023346">
    <property type="entry name" value="Lysozyme-like_dom_sf"/>
</dbReference>
<reference evidence="12 13" key="1">
    <citation type="journal article" date="2024" name="Front. Microbiol.">
        <title>Novel thermophilic genera Geochorda gen. nov. and Carboxydochorda gen. nov. from the deep terrestrial subsurface reveal the ecophysiological diversity in the class Limnochordia.</title>
        <authorList>
            <person name="Karnachuk O.V."/>
            <person name="Lukina A.P."/>
            <person name="Avakyan M.R."/>
            <person name="Kadnikov V.V."/>
            <person name="Begmatov S."/>
            <person name="Beletsky A.V."/>
            <person name="Vlasova K.G."/>
            <person name="Novikov A.A."/>
            <person name="Shcherbakova V.A."/>
            <person name="Mardanov A.V."/>
            <person name="Ravin N.V."/>
        </authorList>
    </citation>
    <scope>NUCLEOTIDE SEQUENCE [LARGE SCALE GENOMIC DNA]</scope>
    <source>
        <strain evidence="12 13">L945</strain>
    </source>
</reference>
<dbReference type="Proteomes" id="UP001332192">
    <property type="component" value="Chromosome"/>
</dbReference>
<keyword evidence="5" id="KW-0378">Hydrolase</keyword>
<dbReference type="NCBIfam" id="TIGR02074">
    <property type="entry name" value="PBP_1a_fam"/>
    <property type="match status" value="1"/>
</dbReference>
<sequence length="668" mass="71758">MAVAWKPVAVGAIVFLAWLFARAWWTVRTFDPDRPARSAAIFDVQGRLIGSVGAPRSAFVPLDRIPRALVEAVLATEDTRFYQHPGIDPVGIARALLANVRARGVVQGGSTITQQLARTLFLTTERTLVRKLDEAAIALMLERRFSKDRILELYLNRVYFGEGATGVGAAAFTYFGKLPSQLSLGESAMLAGLIRAPSALSPYRDMDASLRRRRVVLARMVEVGYLSPAQAEAAASEPVHLAGVRGGIAPWYIDYLAPILERQFGFNLVQRGGLRVHTGFDLRMQEAAIRALGRRQGAIVAIDPRSGDVKAMVGGRDYLESQFNRATEARRQPGSAFKPFVYAVALEQGWQLNSIVQDVPRDFDGYRPHNYRDRYWGPVTLKHALVMSLNVGSVWLASQVGVDRALALASALGITTLTPDDRNLAATLGGLRVGVSPLEMAQAYAAFANGGLSYPVRPFVRVVDEDGYVWYDQPSPQGRRVLSPQVAYLLTDALRDALQRGTGQVARLDRPAAGKTGTTDRLVSAWFVGYTPDLVAAVYVGNDDGTPVGGTGGVLAAPIWKAFMEGALRGRPSQDFPVPDGVVTGIDVDIFSGRRAGGLCRWVERDAFVAGTEPSGWSLCVIGIQPAGKGARPQEPFAGSEAPLTAPAEPGGGAGAPLPSEGGEPSGR</sequence>
<name>A0ABZ1BZ01_9FIRM</name>
<dbReference type="InterPro" id="IPR036950">
    <property type="entry name" value="PBP_transglycosylase"/>
</dbReference>
<evidence type="ECO:0000256" key="6">
    <source>
        <dbReference type="ARBA" id="ARBA00023268"/>
    </source>
</evidence>
<feature type="region of interest" description="Disordered" evidence="9">
    <location>
        <begin position="628"/>
        <end position="668"/>
    </location>
</feature>
<dbReference type="PANTHER" id="PTHR32282">
    <property type="entry name" value="BINDING PROTEIN TRANSPEPTIDASE, PUTATIVE-RELATED"/>
    <property type="match status" value="1"/>
</dbReference>
<evidence type="ECO:0000256" key="5">
    <source>
        <dbReference type="ARBA" id="ARBA00022801"/>
    </source>
</evidence>
<feature type="compositionally biased region" description="Low complexity" evidence="9">
    <location>
        <begin position="656"/>
        <end position="668"/>
    </location>
</feature>
<organism evidence="12 13">
    <name type="scientific">Carboxydichorda subterranea</name>
    <dbReference type="NCBI Taxonomy" id="3109565"/>
    <lineage>
        <taxon>Bacteria</taxon>
        <taxon>Bacillati</taxon>
        <taxon>Bacillota</taxon>
        <taxon>Limnochordia</taxon>
        <taxon>Limnochordales</taxon>
        <taxon>Geochordaceae</taxon>
        <taxon>Carboxydichorda</taxon>
    </lineage>
</organism>
<evidence type="ECO:0000259" key="10">
    <source>
        <dbReference type="Pfam" id="PF00905"/>
    </source>
</evidence>
<evidence type="ECO:0000259" key="11">
    <source>
        <dbReference type="Pfam" id="PF00912"/>
    </source>
</evidence>
<proteinExistence type="predicted"/>
<dbReference type="SUPFAM" id="SSF53955">
    <property type="entry name" value="Lysozyme-like"/>
    <property type="match status" value="1"/>
</dbReference>
<dbReference type="RefSeq" id="WP_324717020.1">
    <property type="nucleotide sequence ID" value="NZ_CP141615.1"/>
</dbReference>
<dbReference type="InterPro" id="IPR012338">
    <property type="entry name" value="Beta-lactam/transpept-like"/>
</dbReference>
<comment type="catalytic activity">
    <reaction evidence="7">
        <text>Preferential cleavage: (Ac)2-L-Lys-D-Ala-|-D-Ala. Also transpeptidation of peptidyl-alanyl moieties that are N-acyl substituents of D-alanine.</text>
        <dbReference type="EC" id="3.4.16.4"/>
    </reaction>
</comment>
<keyword evidence="1" id="KW-0121">Carboxypeptidase</keyword>
<evidence type="ECO:0000256" key="7">
    <source>
        <dbReference type="ARBA" id="ARBA00034000"/>
    </source>
</evidence>
<keyword evidence="13" id="KW-1185">Reference proteome</keyword>
<keyword evidence="6" id="KW-0511">Multifunctional enzyme</keyword>
<dbReference type="InterPro" id="IPR001460">
    <property type="entry name" value="PCN-bd_Tpept"/>
</dbReference>
<dbReference type="InterPro" id="IPR001264">
    <property type="entry name" value="Glyco_trans_51"/>
</dbReference>
<evidence type="ECO:0000256" key="8">
    <source>
        <dbReference type="ARBA" id="ARBA00049902"/>
    </source>
</evidence>
<accession>A0ABZ1BZ01</accession>
<dbReference type="EMBL" id="CP141615">
    <property type="protein sequence ID" value="WRP17750.1"/>
    <property type="molecule type" value="Genomic_DNA"/>
</dbReference>